<accession>A0A915CA95</accession>
<proteinExistence type="predicted"/>
<dbReference type="GO" id="GO:0005634">
    <property type="term" value="C:nucleus"/>
    <property type="evidence" value="ECO:0007669"/>
    <property type="project" value="UniProtKB-SubCell"/>
</dbReference>
<feature type="domain" description="Homeobox" evidence="15">
    <location>
        <begin position="229"/>
        <end position="289"/>
    </location>
</feature>
<dbReference type="InterPro" id="IPR001356">
    <property type="entry name" value="HD"/>
</dbReference>
<evidence type="ECO:0000256" key="10">
    <source>
        <dbReference type="PROSITE-ProRule" id="PRU00108"/>
    </source>
</evidence>
<dbReference type="PANTHER" id="PTHR24204">
    <property type="entry name" value="INSULIN GENE ENHANCER PROTEIN"/>
    <property type="match status" value="1"/>
</dbReference>
<evidence type="ECO:0000256" key="12">
    <source>
        <dbReference type="RuleBase" id="RU000682"/>
    </source>
</evidence>
<evidence type="ECO:0000313" key="16">
    <source>
        <dbReference type="Proteomes" id="UP000887569"/>
    </source>
</evidence>
<evidence type="ECO:0000256" key="5">
    <source>
        <dbReference type="ARBA" id="ARBA00022833"/>
    </source>
</evidence>
<comment type="subcellular location">
    <subcellularLocation>
        <location evidence="1 10 12">Nucleus</location>
    </subcellularLocation>
</comment>
<dbReference type="GO" id="GO:0003677">
    <property type="term" value="F:DNA binding"/>
    <property type="evidence" value="ECO:0007669"/>
    <property type="project" value="UniProtKB-UniRule"/>
</dbReference>
<keyword evidence="6 11" id="KW-0440">LIM domain</keyword>
<feature type="domain" description="LIM zinc-binding" evidence="14">
    <location>
        <begin position="99"/>
        <end position="160"/>
    </location>
</feature>
<dbReference type="PROSITE" id="PS50071">
    <property type="entry name" value="HOMEOBOX_2"/>
    <property type="match status" value="1"/>
</dbReference>
<dbReference type="SUPFAM" id="SSF57716">
    <property type="entry name" value="Glucocorticoid receptor-like (DNA-binding domain)"/>
    <property type="match status" value="1"/>
</dbReference>
<evidence type="ECO:0000256" key="3">
    <source>
        <dbReference type="ARBA" id="ARBA00022723"/>
    </source>
</evidence>
<keyword evidence="3 11" id="KW-0479">Metal-binding</keyword>
<dbReference type="SMART" id="SM00132">
    <property type="entry name" value="LIM"/>
    <property type="match status" value="2"/>
</dbReference>
<dbReference type="Pfam" id="PF00412">
    <property type="entry name" value="LIM"/>
    <property type="match status" value="2"/>
</dbReference>
<dbReference type="InterPro" id="IPR047244">
    <property type="entry name" value="ISL1/2-like_LIM1"/>
</dbReference>
<protein>
    <submittedName>
        <fullName evidence="17">Homeobox domain-containing protein</fullName>
    </submittedName>
</protein>
<keyword evidence="16" id="KW-1185">Reference proteome</keyword>
<evidence type="ECO:0000256" key="6">
    <source>
        <dbReference type="ARBA" id="ARBA00023038"/>
    </source>
</evidence>
<dbReference type="FunFam" id="2.10.110.10:FF:000034">
    <property type="entry name" value="Insulin gene enhancer protein ISL"/>
    <property type="match status" value="1"/>
</dbReference>
<dbReference type="CDD" id="cd09366">
    <property type="entry name" value="LIM1_Isl"/>
    <property type="match status" value="1"/>
</dbReference>
<dbReference type="InterPro" id="IPR047169">
    <property type="entry name" value="ISL1/2-like"/>
</dbReference>
<dbReference type="InterPro" id="IPR017970">
    <property type="entry name" value="Homeobox_CS"/>
</dbReference>
<evidence type="ECO:0000313" key="17">
    <source>
        <dbReference type="WBParaSite" id="PgR107_g008_t01"/>
    </source>
</evidence>
<feature type="region of interest" description="Disordered" evidence="13">
    <location>
        <begin position="210"/>
        <end position="233"/>
    </location>
</feature>
<dbReference type="InterPro" id="IPR001781">
    <property type="entry name" value="Znf_LIM"/>
</dbReference>
<dbReference type="Gene3D" id="2.10.110.10">
    <property type="entry name" value="Cysteine Rich Protein"/>
    <property type="match status" value="2"/>
</dbReference>
<keyword evidence="8 10" id="KW-0371">Homeobox</keyword>
<dbReference type="PANTHER" id="PTHR24204:SF8">
    <property type="entry name" value="TAILUP, ISOFORM A"/>
    <property type="match status" value="1"/>
</dbReference>
<dbReference type="CDD" id="cd00086">
    <property type="entry name" value="homeodomain"/>
    <property type="match status" value="1"/>
</dbReference>
<evidence type="ECO:0000256" key="4">
    <source>
        <dbReference type="ARBA" id="ARBA00022737"/>
    </source>
</evidence>
<dbReference type="GO" id="GO:0045944">
    <property type="term" value="P:positive regulation of transcription by RNA polymerase II"/>
    <property type="evidence" value="ECO:0007669"/>
    <property type="project" value="InterPro"/>
</dbReference>
<dbReference type="GO" id="GO:0048665">
    <property type="term" value="P:neuron fate specification"/>
    <property type="evidence" value="ECO:0007669"/>
    <property type="project" value="InterPro"/>
</dbReference>
<evidence type="ECO:0000256" key="13">
    <source>
        <dbReference type="SAM" id="MobiDB-lite"/>
    </source>
</evidence>
<sequence length="427" mass="47741">MTDLRTMGSETLPSVAEETTSVNIDCDSQLSMKRPAMCSGCLQEITDRYILRVHPNLEFHATCLKCTDCERYMDESCTAFIRNGKTYCKDDYVRLFATKCSRCDGTFGRTDLVMRARHLVYHVNCFTCLSCEKRLVPGEEFIIKDDELYCRADCEPTNIEQPSSIKTDIFGRDEDDCWDSSTLTSLDMHMASTPPLSLHSPKSDEVITTTFHNSSSSSSGSSKKHKKDKQTTRVRTVLNEKQLMTLKTCYAANARPDALMKEQLVEMTGLSARVIRVWFQNKRCKDKKRQIAMKHMQQKAETERAITGVRVNGVGPLIAASPTTHHDPNLAGIQPVDIHQYAQNPALWTSVDPMDPRRAMPPHAPIPPPAMQPSSYAQMIAAPYTDLSNEVGGYGIPTGHYTVNMDSEIDFSPQINASDLSSPSCSE</sequence>
<dbReference type="PROSITE" id="PS00478">
    <property type="entry name" value="LIM_DOMAIN_1"/>
    <property type="match status" value="2"/>
</dbReference>
<dbReference type="GO" id="GO:0046872">
    <property type="term" value="F:metal ion binding"/>
    <property type="evidence" value="ECO:0007669"/>
    <property type="project" value="UniProtKB-KW"/>
</dbReference>
<evidence type="ECO:0000259" key="14">
    <source>
        <dbReference type="PROSITE" id="PS50023"/>
    </source>
</evidence>
<evidence type="ECO:0000256" key="9">
    <source>
        <dbReference type="ARBA" id="ARBA00023242"/>
    </source>
</evidence>
<evidence type="ECO:0000256" key="2">
    <source>
        <dbReference type="ARBA" id="ARBA00022473"/>
    </source>
</evidence>
<name>A0A915CA95_PARUN</name>
<dbReference type="PROSITE" id="PS50023">
    <property type="entry name" value="LIM_DOMAIN_2"/>
    <property type="match status" value="2"/>
</dbReference>
<reference evidence="17" key="1">
    <citation type="submission" date="2022-11" db="UniProtKB">
        <authorList>
            <consortium name="WormBaseParasite"/>
        </authorList>
    </citation>
    <scope>IDENTIFICATION</scope>
</reference>
<dbReference type="PROSITE" id="PS00027">
    <property type="entry name" value="HOMEOBOX_1"/>
    <property type="match status" value="1"/>
</dbReference>
<organism evidence="16 17">
    <name type="scientific">Parascaris univalens</name>
    <name type="common">Nematode worm</name>
    <dbReference type="NCBI Taxonomy" id="6257"/>
    <lineage>
        <taxon>Eukaryota</taxon>
        <taxon>Metazoa</taxon>
        <taxon>Ecdysozoa</taxon>
        <taxon>Nematoda</taxon>
        <taxon>Chromadorea</taxon>
        <taxon>Rhabditida</taxon>
        <taxon>Spirurina</taxon>
        <taxon>Ascaridomorpha</taxon>
        <taxon>Ascaridoidea</taxon>
        <taxon>Ascarididae</taxon>
        <taxon>Parascaris</taxon>
    </lineage>
</organism>
<evidence type="ECO:0000259" key="15">
    <source>
        <dbReference type="PROSITE" id="PS50071"/>
    </source>
</evidence>
<keyword evidence="4" id="KW-0677">Repeat</keyword>
<evidence type="ECO:0000256" key="1">
    <source>
        <dbReference type="ARBA" id="ARBA00004123"/>
    </source>
</evidence>
<dbReference type="GO" id="GO:0000981">
    <property type="term" value="F:DNA-binding transcription factor activity, RNA polymerase II-specific"/>
    <property type="evidence" value="ECO:0007669"/>
    <property type="project" value="InterPro"/>
</dbReference>
<keyword evidence="9 10" id="KW-0539">Nucleus</keyword>
<feature type="DNA-binding region" description="Homeobox" evidence="10">
    <location>
        <begin position="231"/>
        <end position="290"/>
    </location>
</feature>
<dbReference type="SMART" id="SM00389">
    <property type="entry name" value="HOX"/>
    <property type="match status" value="1"/>
</dbReference>
<dbReference type="SUPFAM" id="SSF46689">
    <property type="entry name" value="Homeodomain-like"/>
    <property type="match status" value="1"/>
</dbReference>
<keyword evidence="7 10" id="KW-0238">DNA-binding</keyword>
<dbReference type="WBParaSite" id="PgR107_g008_t01">
    <property type="protein sequence ID" value="PgR107_g008_t01"/>
    <property type="gene ID" value="PgR107_g008"/>
</dbReference>
<dbReference type="Gene3D" id="1.10.10.60">
    <property type="entry name" value="Homeodomain-like"/>
    <property type="match status" value="1"/>
</dbReference>
<dbReference type="AlphaFoldDB" id="A0A915CA95"/>
<evidence type="ECO:0000256" key="11">
    <source>
        <dbReference type="PROSITE-ProRule" id="PRU00125"/>
    </source>
</evidence>
<dbReference type="FunFam" id="1.10.10.60:FF:000041">
    <property type="entry name" value="insulin gene enhancer protein ISL-1"/>
    <property type="match status" value="1"/>
</dbReference>
<dbReference type="Pfam" id="PF00046">
    <property type="entry name" value="Homeodomain"/>
    <property type="match status" value="1"/>
</dbReference>
<feature type="domain" description="LIM zinc-binding" evidence="14">
    <location>
        <begin position="36"/>
        <end position="98"/>
    </location>
</feature>
<keyword evidence="2" id="KW-0217">Developmental protein</keyword>
<evidence type="ECO:0000256" key="8">
    <source>
        <dbReference type="ARBA" id="ARBA00023155"/>
    </source>
</evidence>
<dbReference type="GO" id="GO:0007409">
    <property type="term" value="P:axonogenesis"/>
    <property type="evidence" value="ECO:0007669"/>
    <property type="project" value="TreeGrafter"/>
</dbReference>
<keyword evidence="5 11" id="KW-0862">Zinc</keyword>
<dbReference type="Proteomes" id="UP000887569">
    <property type="component" value="Unplaced"/>
</dbReference>
<evidence type="ECO:0000256" key="7">
    <source>
        <dbReference type="ARBA" id="ARBA00023125"/>
    </source>
</evidence>
<dbReference type="InterPro" id="IPR009057">
    <property type="entry name" value="Homeodomain-like_sf"/>
</dbReference>